<evidence type="ECO:0000313" key="2">
    <source>
        <dbReference type="Proteomes" id="UP000663865"/>
    </source>
</evidence>
<sequence length="52" mass="6303">AGKDKYFFPDLDDLRKQARPSSQKFSENDMRRLRLFRDGAFFFYENSSVNYQ</sequence>
<name>A0A818A4I2_9BILA</name>
<accession>A0A818A4I2</accession>
<evidence type="ECO:0000313" key="1">
    <source>
        <dbReference type="EMBL" id="CAF3399157.1"/>
    </source>
</evidence>
<dbReference type="EMBL" id="CAJNYV010001034">
    <property type="protein sequence ID" value="CAF3399157.1"/>
    <property type="molecule type" value="Genomic_DNA"/>
</dbReference>
<comment type="caution">
    <text evidence="1">The sequence shown here is derived from an EMBL/GenBank/DDBJ whole genome shotgun (WGS) entry which is preliminary data.</text>
</comment>
<reference evidence="1" key="1">
    <citation type="submission" date="2021-02" db="EMBL/GenBank/DDBJ databases">
        <authorList>
            <person name="Nowell W R."/>
        </authorList>
    </citation>
    <scope>NUCLEOTIDE SEQUENCE</scope>
</reference>
<gene>
    <name evidence="1" type="ORF">KIK155_LOCUS7945</name>
</gene>
<proteinExistence type="predicted"/>
<dbReference type="AlphaFoldDB" id="A0A818A4I2"/>
<feature type="non-terminal residue" evidence="1">
    <location>
        <position position="1"/>
    </location>
</feature>
<protein>
    <submittedName>
        <fullName evidence="1">Uncharacterized protein</fullName>
    </submittedName>
</protein>
<organism evidence="1 2">
    <name type="scientific">Rotaria socialis</name>
    <dbReference type="NCBI Taxonomy" id="392032"/>
    <lineage>
        <taxon>Eukaryota</taxon>
        <taxon>Metazoa</taxon>
        <taxon>Spiralia</taxon>
        <taxon>Gnathifera</taxon>
        <taxon>Rotifera</taxon>
        <taxon>Eurotatoria</taxon>
        <taxon>Bdelloidea</taxon>
        <taxon>Philodinida</taxon>
        <taxon>Philodinidae</taxon>
        <taxon>Rotaria</taxon>
    </lineage>
</organism>
<dbReference type="Proteomes" id="UP000663865">
    <property type="component" value="Unassembled WGS sequence"/>
</dbReference>